<proteinExistence type="predicted"/>
<dbReference type="RefSeq" id="WP_105022645.1">
    <property type="nucleotide sequence ID" value="NZ_MSCM01000002.1"/>
</dbReference>
<dbReference type="AlphaFoldDB" id="A0A2S7WIR3"/>
<protein>
    <submittedName>
        <fullName evidence="1">Uncharacterized protein</fullName>
    </submittedName>
</protein>
<dbReference type="Proteomes" id="UP000239068">
    <property type="component" value="Unassembled WGS sequence"/>
</dbReference>
<evidence type="ECO:0000313" key="2">
    <source>
        <dbReference type="Proteomes" id="UP000239068"/>
    </source>
</evidence>
<accession>A0A2S7WIR3</accession>
<comment type="caution">
    <text evidence="1">The sequence shown here is derived from an EMBL/GenBank/DDBJ whole genome shotgun (WGS) entry which is preliminary data.</text>
</comment>
<reference evidence="1 2" key="1">
    <citation type="submission" date="2016-12" db="EMBL/GenBank/DDBJ databases">
        <title>Trade-off between light-utilization and light-protection in marine flavobacteria.</title>
        <authorList>
            <person name="Kumagai Y."/>
            <person name="Yoshizawa S."/>
            <person name="Kogure K."/>
            <person name="Iwasaki W."/>
        </authorList>
    </citation>
    <scope>NUCLEOTIDE SEQUENCE [LARGE SCALE GENOMIC DNA]</scope>
    <source>
        <strain evidence="1 2">ATCC 43844</strain>
    </source>
</reference>
<dbReference type="InterPro" id="IPR015943">
    <property type="entry name" value="WD40/YVTN_repeat-like_dom_sf"/>
</dbReference>
<dbReference type="EMBL" id="MSCM01000002">
    <property type="protein sequence ID" value="PQJ77326.1"/>
    <property type="molecule type" value="Genomic_DNA"/>
</dbReference>
<keyword evidence="2" id="KW-1185">Reference proteome</keyword>
<organism evidence="1 2">
    <name type="scientific">Polaribacter glomeratus</name>
    <dbReference type="NCBI Taxonomy" id="102"/>
    <lineage>
        <taxon>Bacteria</taxon>
        <taxon>Pseudomonadati</taxon>
        <taxon>Bacteroidota</taxon>
        <taxon>Flavobacteriia</taxon>
        <taxon>Flavobacteriales</taxon>
        <taxon>Flavobacteriaceae</taxon>
    </lineage>
</organism>
<name>A0A2S7WIR3_9FLAO</name>
<dbReference type="Gene3D" id="2.130.10.10">
    <property type="entry name" value="YVTN repeat-like/Quinoprotein amine dehydrogenase"/>
    <property type="match status" value="1"/>
</dbReference>
<dbReference type="OrthoDB" id="9809670at2"/>
<gene>
    <name evidence="1" type="ORF">BTO16_15935</name>
</gene>
<evidence type="ECO:0000313" key="1">
    <source>
        <dbReference type="EMBL" id="PQJ77326.1"/>
    </source>
</evidence>
<sequence>MEKGILFIDCNNYKATYKSFKEMVGVENAMYVRTKSLKNEFQVSIPGHLMVFDYNLKLKKAYSFLDHLSRASYKDSRGNIWLIDFMNGVSLLPNPQLQTKYYQKNNKIQKINSIDGRLYLGINEKGFYKFDKLTNEFMLIHKFTKKDNAIYQIKKDSLANKNFFIVNDFSYSIKKSNFEEFKIKNTNYLNDNSANYFISSFKDITSYKGANYIVTTSRLLKSENQLKGAKVITNKSGLLLAKVFKDELYVAGSDGLNKLENETLIKPKIKNDLLHVSICSITSINNFLIIGTDGRGVYLYDEKEVIHLKNTDGFSIQKILKKENNLWIATQKGVHQITLNNADLQNSKLTNSFYDTDGLVQNNTNDIYIENDTLFAASDAGLAKININNSIYKQQPRLSFKSKKIL</sequence>